<keyword evidence="4" id="KW-1185">Reference proteome</keyword>
<dbReference type="PATRIC" id="fig|44574.3.peg.4412"/>
<proteinExistence type="predicted"/>
<reference evidence="3 5" key="3">
    <citation type="submission" date="2019-07" db="EMBL/GenBank/DDBJ databases">
        <title>Active sludge and wastewater microbial communities from Klosterneuburg, Austria.</title>
        <authorList>
            <person name="Wagner M."/>
        </authorList>
    </citation>
    <scope>NUCLEOTIDE SEQUENCE [LARGE SCALE GENOMIC DNA]</scope>
    <source>
        <strain evidence="3 5">Nm2</strain>
    </source>
</reference>
<dbReference type="KEGG" id="nco:AAW31_00030"/>
<dbReference type="RefSeq" id="WP_046848676.1">
    <property type="nucleotide sequence ID" value="NZ_CBDIPD010000010.1"/>
</dbReference>
<reference evidence="4" key="1">
    <citation type="submission" date="2015-05" db="EMBL/GenBank/DDBJ databases">
        <title>Draft genome of Nitrosomonas communis strain Nm2.</title>
        <authorList>
            <person name="Kozlowski J.A."/>
            <person name="Kits K.D."/>
            <person name="Stein L.Y."/>
        </authorList>
    </citation>
    <scope>NUCLEOTIDE SEQUENCE [LARGE SCALE GENOMIC DNA]</scope>
    <source>
        <strain evidence="4">Nm2</strain>
    </source>
</reference>
<protein>
    <submittedName>
        <fullName evidence="1">Uncharacterized protein</fullName>
    </submittedName>
</protein>
<organism evidence="1 4">
    <name type="scientific">Nitrosomonas communis</name>
    <dbReference type="NCBI Taxonomy" id="44574"/>
    <lineage>
        <taxon>Bacteria</taxon>
        <taxon>Pseudomonadati</taxon>
        <taxon>Pseudomonadota</taxon>
        <taxon>Betaproteobacteria</taxon>
        <taxon>Nitrosomonadales</taxon>
        <taxon>Nitrosomonadaceae</taxon>
        <taxon>Nitrosomonas</taxon>
    </lineage>
</organism>
<accession>A0A0F7KD14</accession>
<dbReference type="EMBL" id="VNHT01000056">
    <property type="protein sequence ID" value="TYP80616.1"/>
    <property type="molecule type" value="Genomic_DNA"/>
</dbReference>
<name>A0A0F7KD14_9PROT</name>
<evidence type="ECO:0000313" key="1">
    <source>
        <dbReference type="EMBL" id="AKH36572.1"/>
    </source>
</evidence>
<dbReference type="EMBL" id="CP011451">
    <property type="protein sequence ID" value="AKH36572.1"/>
    <property type="molecule type" value="Genomic_DNA"/>
</dbReference>
<sequence>MIRNPIDVASRVSPGLSALIESRLNEADTDQPITLASVRALLVGLLPPAFTETENLHHFDVNESLLDELDALIEEFGETALAIDFVQDIASEPLSRVIEAVMYNENRRAPPTLGAVKEAIFSGLIASLVGDGALDEDEDDALLAEIDTLIARYGEEALAENFLRYE</sequence>
<reference evidence="1 4" key="2">
    <citation type="journal article" date="2016" name="Genome Announc.">
        <title>Genome Sequence of Nitrosomonas communis Strain Nm2, a Mesophilic Ammonia-Oxidizing Bacterium Isolated from Mediterranean Soil.</title>
        <authorList>
            <person name="Kozlowski J.A."/>
            <person name="Kits K.D."/>
            <person name="Stein L.Y."/>
        </authorList>
    </citation>
    <scope>NUCLEOTIDE SEQUENCE [LARGE SCALE GENOMIC DNA]</scope>
    <source>
        <strain evidence="1 4">Nm2</strain>
    </source>
</reference>
<dbReference type="OrthoDB" id="8560726at2"/>
<dbReference type="EMBL" id="CP011451">
    <property type="protein sequence ID" value="AKH39331.1"/>
    <property type="molecule type" value="Genomic_DNA"/>
</dbReference>
<dbReference type="Proteomes" id="UP000034156">
    <property type="component" value="Chromosome"/>
</dbReference>
<dbReference type="Proteomes" id="UP000324176">
    <property type="component" value="Unassembled WGS sequence"/>
</dbReference>
<gene>
    <name evidence="1" type="ORF">AAW31_00030</name>
    <name evidence="2" type="ORF">AAW31_18365</name>
    <name evidence="3" type="ORF">BCL69_10566</name>
</gene>
<evidence type="ECO:0000313" key="3">
    <source>
        <dbReference type="EMBL" id="TYP80616.1"/>
    </source>
</evidence>
<dbReference type="KEGG" id="nco:AAW31_18365"/>
<evidence type="ECO:0000313" key="4">
    <source>
        <dbReference type="Proteomes" id="UP000034156"/>
    </source>
</evidence>
<evidence type="ECO:0000313" key="5">
    <source>
        <dbReference type="Proteomes" id="UP000324176"/>
    </source>
</evidence>
<dbReference type="AlphaFoldDB" id="A0A0F7KD14"/>
<evidence type="ECO:0000313" key="2">
    <source>
        <dbReference type="EMBL" id="AKH39331.1"/>
    </source>
</evidence>